<dbReference type="Pfam" id="PF11984">
    <property type="entry name" value="DUF3485"/>
    <property type="match status" value="1"/>
</dbReference>
<dbReference type="InterPro" id="IPR014263">
    <property type="entry name" value="Methanolan_biosynth_EpsI"/>
</dbReference>
<accession>A0A9D6QPK6</accession>
<gene>
    <name evidence="2" type="primary">epsI</name>
    <name evidence="2" type="ORF">HY076_07180</name>
</gene>
<name>A0A9D6QPK6_UNCEI</name>
<dbReference type="Proteomes" id="UP000807850">
    <property type="component" value="Unassembled WGS sequence"/>
</dbReference>
<evidence type="ECO:0000259" key="1">
    <source>
        <dbReference type="Pfam" id="PF11984"/>
    </source>
</evidence>
<evidence type="ECO:0000313" key="2">
    <source>
        <dbReference type="EMBL" id="MBI3540039.1"/>
    </source>
</evidence>
<organism evidence="2 3">
    <name type="scientific">Eiseniibacteriota bacterium</name>
    <dbReference type="NCBI Taxonomy" id="2212470"/>
    <lineage>
        <taxon>Bacteria</taxon>
        <taxon>Candidatus Eiseniibacteriota</taxon>
    </lineage>
</organism>
<reference evidence="2" key="1">
    <citation type="submission" date="2020-07" db="EMBL/GenBank/DDBJ databases">
        <title>Huge and variable diversity of episymbiotic CPR bacteria and DPANN archaea in groundwater ecosystems.</title>
        <authorList>
            <person name="He C.Y."/>
            <person name="Keren R."/>
            <person name="Whittaker M."/>
            <person name="Farag I.F."/>
            <person name="Doudna J."/>
            <person name="Cate J.H.D."/>
            <person name="Banfield J.F."/>
        </authorList>
    </citation>
    <scope>NUCLEOTIDE SEQUENCE</scope>
    <source>
        <strain evidence="2">NC_groundwater_928_Pr1_S-0.2um_72_17</strain>
    </source>
</reference>
<comment type="caution">
    <text evidence="2">The sequence shown here is derived from an EMBL/GenBank/DDBJ whole genome shotgun (WGS) entry which is preliminary data.</text>
</comment>
<dbReference type="AlphaFoldDB" id="A0A9D6QPK6"/>
<dbReference type="EMBL" id="JACQAY010000233">
    <property type="protein sequence ID" value="MBI3540039.1"/>
    <property type="molecule type" value="Genomic_DNA"/>
</dbReference>
<proteinExistence type="predicted"/>
<protein>
    <submittedName>
        <fullName evidence="2">EpsI family protein</fullName>
    </submittedName>
</protein>
<sequence length="220" mass="24295">MRVWLTTVAALLATALYVQLHPPLDLAVGRGALARCPAAFGAWNGTDLSFENAVVEQLAADDLLIRRYRRGDDLVWLCVVYHQNRRLGAHDPRVCYESQGYLVDPATRVTLDAGTERLTANRFIVQRRDDRRVVYYWYVTDGMNTPDADAFRARMALHGALANRSWGAFVRVEAAVRGRDDDPAQRAARDFAARLVPALRAVLAPAAGGHVEAPMAGGRP</sequence>
<dbReference type="NCBIfam" id="TIGR02914">
    <property type="entry name" value="EpsI_fam"/>
    <property type="match status" value="1"/>
</dbReference>
<feature type="domain" description="Methanolan biosynthesis EpsI" evidence="1">
    <location>
        <begin position="7"/>
        <end position="200"/>
    </location>
</feature>
<evidence type="ECO:0000313" key="3">
    <source>
        <dbReference type="Proteomes" id="UP000807850"/>
    </source>
</evidence>